<dbReference type="GO" id="GO:0015225">
    <property type="term" value="F:biotin transmembrane transporter activity"/>
    <property type="evidence" value="ECO:0007669"/>
    <property type="project" value="UniProtKB-UniRule"/>
</dbReference>
<dbReference type="EMBL" id="JACHMK010000001">
    <property type="protein sequence ID" value="MBB6333827.1"/>
    <property type="molecule type" value="Genomic_DNA"/>
</dbReference>
<keyword evidence="2" id="KW-0813">Transport</keyword>
<sequence>MSTASPLTAPGVLADRLLSRADLASDALLVLVSAAAVGVLAQVSIPVHPVPITGQTLGVMLVGAFLGARRGAAALALYAALGVAGLPWFAGFGGGPAYVLQPSFGFILGFIPAAWVVGRLSERRWDRRPLASLGAFGLASAIPFLVGVPWMWAVLRFLLGKTLGLMATLEAGVLPFLPGGVVKWLLASAILTGVWRILDARD</sequence>
<dbReference type="Pfam" id="PF02632">
    <property type="entry name" value="BioY"/>
    <property type="match status" value="1"/>
</dbReference>
<accession>A0A923E2U9</accession>
<dbReference type="RefSeq" id="WP_184451492.1">
    <property type="nucleotide sequence ID" value="NZ_JACHMK010000001.1"/>
</dbReference>
<organism evidence="4 5">
    <name type="scientific">Schaalia hyovaginalis</name>
    <dbReference type="NCBI Taxonomy" id="29316"/>
    <lineage>
        <taxon>Bacteria</taxon>
        <taxon>Bacillati</taxon>
        <taxon>Actinomycetota</taxon>
        <taxon>Actinomycetes</taxon>
        <taxon>Actinomycetales</taxon>
        <taxon>Actinomycetaceae</taxon>
        <taxon>Schaalia</taxon>
    </lineage>
</organism>
<name>A0A923E2U9_9ACTO</name>
<keyword evidence="3" id="KW-0812">Transmembrane</keyword>
<dbReference type="GO" id="GO:0005886">
    <property type="term" value="C:plasma membrane"/>
    <property type="evidence" value="ECO:0007669"/>
    <property type="project" value="UniProtKB-SubCell"/>
</dbReference>
<dbReference type="AlphaFoldDB" id="A0A923E2U9"/>
<feature type="transmembrane region" description="Helical" evidence="3">
    <location>
        <begin position="173"/>
        <end position="198"/>
    </location>
</feature>
<evidence type="ECO:0000256" key="1">
    <source>
        <dbReference type="ARBA" id="ARBA00010692"/>
    </source>
</evidence>
<dbReference type="PANTHER" id="PTHR34295:SF1">
    <property type="entry name" value="BIOTIN TRANSPORTER BIOY"/>
    <property type="match status" value="1"/>
</dbReference>
<comment type="caution">
    <text evidence="4">The sequence shown here is derived from an EMBL/GenBank/DDBJ whole genome shotgun (WGS) entry which is preliminary data.</text>
</comment>
<evidence type="ECO:0000256" key="3">
    <source>
        <dbReference type="SAM" id="Phobius"/>
    </source>
</evidence>
<evidence type="ECO:0000256" key="2">
    <source>
        <dbReference type="PIRNR" id="PIRNR016661"/>
    </source>
</evidence>
<feature type="transmembrane region" description="Helical" evidence="3">
    <location>
        <begin position="98"/>
        <end position="118"/>
    </location>
</feature>
<dbReference type="PANTHER" id="PTHR34295">
    <property type="entry name" value="BIOTIN TRANSPORTER BIOY"/>
    <property type="match status" value="1"/>
</dbReference>
<feature type="transmembrane region" description="Helical" evidence="3">
    <location>
        <begin position="23"/>
        <end position="43"/>
    </location>
</feature>
<feature type="transmembrane region" description="Helical" evidence="3">
    <location>
        <begin position="130"/>
        <end position="153"/>
    </location>
</feature>
<proteinExistence type="inferred from homology"/>
<dbReference type="Gene3D" id="1.10.1760.20">
    <property type="match status" value="1"/>
</dbReference>
<gene>
    <name evidence="4" type="ORF">HD592_000392</name>
</gene>
<evidence type="ECO:0000313" key="5">
    <source>
        <dbReference type="Proteomes" id="UP000617426"/>
    </source>
</evidence>
<keyword evidence="3" id="KW-1133">Transmembrane helix</keyword>
<feature type="transmembrane region" description="Helical" evidence="3">
    <location>
        <begin position="75"/>
        <end position="92"/>
    </location>
</feature>
<evidence type="ECO:0000313" key="4">
    <source>
        <dbReference type="EMBL" id="MBB6333827.1"/>
    </source>
</evidence>
<comment type="similarity">
    <text evidence="1 2">Belongs to the BioY family.</text>
</comment>
<keyword evidence="5" id="KW-1185">Reference proteome</keyword>
<dbReference type="InterPro" id="IPR003784">
    <property type="entry name" value="BioY"/>
</dbReference>
<keyword evidence="2 3" id="KW-0472">Membrane</keyword>
<dbReference type="PIRSF" id="PIRSF016661">
    <property type="entry name" value="BioY"/>
    <property type="match status" value="1"/>
</dbReference>
<reference evidence="4" key="1">
    <citation type="submission" date="2020-08" db="EMBL/GenBank/DDBJ databases">
        <title>Sequencing the genomes of 1000 actinobacteria strains.</title>
        <authorList>
            <person name="Klenk H.-P."/>
        </authorList>
    </citation>
    <scope>NUCLEOTIDE SEQUENCE</scope>
    <source>
        <strain evidence="4">DSM 10695</strain>
    </source>
</reference>
<protein>
    <recommendedName>
        <fullName evidence="2">Biotin transporter</fullName>
    </recommendedName>
</protein>
<comment type="subcellular location">
    <subcellularLocation>
        <location evidence="2">Cell membrane</location>
        <topology evidence="2">Multi-pass membrane protein</topology>
    </subcellularLocation>
</comment>
<dbReference type="Proteomes" id="UP000617426">
    <property type="component" value="Unassembled WGS sequence"/>
</dbReference>
<keyword evidence="2" id="KW-1003">Cell membrane</keyword>